<dbReference type="Pfam" id="PF05015">
    <property type="entry name" value="HigB-like_toxin"/>
    <property type="match status" value="1"/>
</dbReference>
<dbReference type="Gene3D" id="3.30.2310.20">
    <property type="entry name" value="RelE-like"/>
    <property type="match status" value="1"/>
</dbReference>
<dbReference type="PANTHER" id="PTHR40266">
    <property type="entry name" value="TOXIN HIGB-1"/>
    <property type="match status" value="1"/>
</dbReference>
<evidence type="ECO:0000313" key="1">
    <source>
        <dbReference type="EMBL" id="QGM96525.1"/>
    </source>
</evidence>
<evidence type="ECO:0000313" key="2">
    <source>
        <dbReference type="Proteomes" id="UP000422569"/>
    </source>
</evidence>
<proteinExistence type="predicted"/>
<keyword evidence="2" id="KW-1185">Reference proteome</keyword>
<name>A0A6B8M2H1_9HYPH</name>
<dbReference type="KEGG" id="mpar:F7D14_02865"/>
<organism evidence="1 2">
    <name type="scientific">Methylocystis parvus</name>
    <dbReference type="NCBI Taxonomy" id="134"/>
    <lineage>
        <taxon>Bacteria</taxon>
        <taxon>Pseudomonadati</taxon>
        <taxon>Pseudomonadota</taxon>
        <taxon>Alphaproteobacteria</taxon>
        <taxon>Hyphomicrobiales</taxon>
        <taxon>Methylocystaceae</taxon>
        <taxon>Methylocystis</taxon>
    </lineage>
</organism>
<accession>A0A6B8M2H1</accession>
<dbReference type="PANTHER" id="PTHR40266:SF2">
    <property type="entry name" value="TOXIN HIGB-1"/>
    <property type="match status" value="1"/>
</dbReference>
<dbReference type="EMBL" id="CP044331">
    <property type="protein sequence ID" value="QGM96525.1"/>
    <property type="molecule type" value="Genomic_DNA"/>
</dbReference>
<dbReference type="RefSeq" id="WP_081495747.1">
    <property type="nucleotide sequence ID" value="NZ_CP044331.1"/>
</dbReference>
<dbReference type="SUPFAM" id="SSF143011">
    <property type="entry name" value="RelE-like"/>
    <property type="match status" value="1"/>
</dbReference>
<protein>
    <submittedName>
        <fullName evidence="1">Plasmid maintenance system killer</fullName>
    </submittedName>
</protein>
<reference evidence="1 2" key="1">
    <citation type="submission" date="2019-09" db="EMBL/GenBank/DDBJ databases">
        <title>Isolation and complete genome sequencing of Methylocystis species.</title>
        <authorList>
            <person name="Rumah B.L."/>
            <person name="Stead C.E."/>
            <person name="Stevens B.C."/>
            <person name="Minton N.P."/>
            <person name="Grosse-Honebrink A."/>
            <person name="Zhang Y."/>
        </authorList>
    </citation>
    <scope>NUCLEOTIDE SEQUENCE [LARGE SCALE GENOMIC DNA]</scope>
    <source>
        <strain evidence="1 2">BRCS2</strain>
    </source>
</reference>
<dbReference type="InterPro" id="IPR035093">
    <property type="entry name" value="RelE/ParE_toxin_dom_sf"/>
</dbReference>
<dbReference type="Proteomes" id="UP000422569">
    <property type="component" value="Chromosome"/>
</dbReference>
<gene>
    <name evidence="1" type="ORF">F7D14_02865</name>
</gene>
<dbReference type="InterPro" id="IPR007711">
    <property type="entry name" value="HigB-1"/>
</dbReference>
<dbReference type="AlphaFoldDB" id="A0A6B8M2H1"/>
<sequence length="92" mass="10780">MIKSFKNKYLEEFFQTGKSAKIAKEFHERLVRRLDALEAARKPGDMRIPGFDFHPLNGFNPPRYSVHVNGPWCVTFEFDGQDASQVDFEQYH</sequence>